<reference evidence="1" key="1">
    <citation type="submission" date="2024-06" db="EMBL/GenBank/DDBJ databases">
        <title>Multiomics insights into the TNT degradation mechanism by Pantoea sp. BJ2 isolated from an ammunition destruction site.</title>
        <authorList>
            <person name="Luo J."/>
        </authorList>
    </citation>
    <scope>NUCLEOTIDE SEQUENCE</scope>
    <source>
        <strain evidence="1">BJ2</strain>
    </source>
</reference>
<sequence>MSRFTLNARDKVRVLSIAASLPDYDKQEVVKEVDGYLDTHHVNPLMMAAQNFLQQYYGGAAAQMLDSDDDAHIELDKVLRELMVTAGERMRGVNVIYNEVA</sequence>
<evidence type="ECO:0000313" key="1">
    <source>
        <dbReference type="EMBL" id="XBV43256.1"/>
    </source>
</evidence>
<dbReference type="EMBL" id="CP158292">
    <property type="protein sequence ID" value="XBV43256.1"/>
    <property type="molecule type" value="Genomic_DNA"/>
</dbReference>
<dbReference type="RefSeq" id="WP_350260791.1">
    <property type="nucleotide sequence ID" value="NZ_CP158292.1"/>
</dbReference>
<dbReference type="AlphaFoldDB" id="A0AAU7TRF4"/>
<name>A0AAU7TRF4_9GAMM</name>
<proteinExistence type="predicted"/>
<gene>
    <name evidence="1" type="ORF">AAF463_11560</name>
</gene>
<accession>A0AAU7TRF4</accession>
<organism evidence="1">
    <name type="scientific">Pantoea sp. BJ2</name>
    <dbReference type="NCBI Taxonomy" id="3141322"/>
    <lineage>
        <taxon>Bacteria</taxon>
        <taxon>Pseudomonadati</taxon>
        <taxon>Pseudomonadota</taxon>
        <taxon>Gammaproteobacteria</taxon>
        <taxon>Enterobacterales</taxon>
        <taxon>Erwiniaceae</taxon>
        <taxon>Pantoea</taxon>
    </lineage>
</organism>
<protein>
    <submittedName>
        <fullName evidence="1">Uncharacterized protein</fullName>
    </submittedName>
</protein>